<dbReference type="InParanoid" id="A2FFD4"/>
<dbReference type="RefSeq" id="XP_001309310.1">
    <property type="nucleotide sequence ID" value="XM_001309309.1"/>
</dbReference>
<accession>A2FFD4</accession>
<organism evidence="1 2">
    <name type="scientific">Trichomonas vaginalis (strain ATCC PRA-98 / G3)</name>
    <dbReference type="NCBI Taxonomy" id="412133"/>
    <lineage>
        <taxon>Eukaryota</taxon>
        <taxon>Metamonada</taxon>
        <taxon>Parabasalia</taxon>
        <taxon>Trichomonadida</taxon>
        <taxon>Trichomonadidae</taxon>
        <taxon>Trichomonas</taxon>
    </lineage>
</organism>
<protein>
    <submittedName>
        <fullName evidence="1">Uncharacterized protein</fullName>
    </submittedName>
</protein>
<keyword evidence="2" id="KW-1185">Reference proteome</keyword>
<dbReference type="Proteomes" id="UP000001542">
    <property type="component" value="Unassembled WGS sequence"/>
</dbReference>
<sequence>MVQMLEGDLYYIIEIESEHHHIPGSEETCCHYSSSWYREYMKRYLSQGGATFKAQLCCFRELEIPADDSRVSTLFCQTPEAIKMMATRHNEIKASRLSQDSFDSLAAIQATYDDVCPDDLFIFEYSPDRSELMFIYAPFEGKGLGPNQSSL</sequence>
<evidence type="ECO:0000313" key="1">
    <source>
        <dbReference type="EMBL" id="EAX96380.1"/>
    </source>
</evidence>
<dbReference type="PANTHER" id="PTHR48142:SF1">
    <property type="entry name" value="MULE TRANSPOSASE DOMAIN-CONTAINING PROTEIN"/>
    <property type="match status" value="1"/>
</dbReference>
<dbReference type="KEGG" id="tva:4754152"/>
<dbReference type="AlphaFoldDB" id="A2FFD4"/>
<dbReference type="EMBL" id="DS113761">
    <property type="protein sequence ID" value="EAX96380.1"/>
    <property type="molecule type" value="Genomic_DNA"/>
</dbReference>
<reference evidence="1" key="2">
    <citation type="journal article" date="2007" name="Science">
        <title>Draft genome sequence of the sexually transmitted pathogen Trichomonas vaginalis.</title>
        <authorList>
            <person name="Carlton J.M."/>
            <person name="Hirt R.P."/>
            <person name="Silva J.C."/>
            <person name="Delcher A.L."/>
            <person name="Schatz M."/>
            <person name="Zhao Q."/>
            <person name="Wortman J.R."/>
            <person name="Bidwell S.L."/>
            <person name="Alsmark U.C.M."/>
            <person name="Besteiro S."/>
            <person name="Sicheritz-Ponten T."/>
            <person name="Noel C.J."/>
            <person name="Dacks J.B."/>
            <person name="Foster P.G."/>
            <person name="Simillion C."/>
            <person name="Van de Peer Y."/>
            <person name="Miranda-Saavedra D."/>
            <person name="Barton G.J."/>
            <person name="Westrop G.D."/>
            <person name="Mueller S."/>
            <person name="Dessi D."/>
            <person name="Fiori P.L."/>
            <person name="Ren Q."/>
            <person name="Paulsen I."/>
            <person name="Zhang H."/>
            <person name="Bastida-Corcuera F.D."/>
            <person name="Simoes-Barbosa A."/>
            <person name="Brown M.T."/>
            <person name="Hayes R.D."/>
            <person name="Mukherjee M."/>
            <person name="Okumura C.Y."/>
            <person name="Schneider R."/>
            <person name="Smith A.J."/>
            <person name="Vanacova S."/>
            <person name="Villalvazo M."/>
            <person name="Haas B.J."/>
            <person name="Pertea M."/>
            <person name="Feldblyum T.V."/>
            <person name="Utterback T.R."/>
            <person name="Shu C.L."/>
            <person name="Osoegawa K."/>
            <person name="de Jong P.J."/>
            <person name="Hrdy I."/>
            <person name="Horvathova L."/>
            <person name="Zubacova Z."/>
            <person name="Dolezal P."/>
            <person name="Malik S.B."/>
            <person name="Logsdon J.M. Jr."/>
            <person name="Henze K."/>
            <person name="Gupta A."/>
            <person name="Wang C.C."/>
            <person name="Dunne R.L."/>
            <person name="Upcroft J.A."/>
            <person name="Upcroft P."/>
            <person name="White O."/>
            <person name="Salzberg S.L."/>
            <person name="Tang P."/>
            <person name="Chiu C.-H."/>
            <person name="Lee Y.-S."/>
            <person name="Embley T.M."/>
            <person name="Coombs G.H."/>
            <person name="Mottram J.C."/>
            <person name="Tachezy J."/>
            <person name="Fraser-Liggett C.M."/>
            <person name="Johnson P.J."/>
        </authorList>
    </citation>
    <scope>NUCLEOTIDE SEQUENCE [LARGE SCALE GENOMIC DNA]</scope>
    <source>
        <strain evidence="1">G3</strain>
    </source>
</reference>
<evidence type="ECO:0000313" key="2">
    <source>
        <dbReference type="Proteomes" id="UP000001542"/>
    </source>
</evidence>
<dbReference type="VEuPathDB" id="TrichDB:TVAG_276650"/>
<dbReference type="PANTHER" id="PTHR48142">
    <property type="entry name" value="PIGMENTOSA GTPASE REGULATOR-LIKE PROTEIN, PUTATIVE-RELATED"/>
    <property type="match status" value="1"/>
</dbReference>
<dbReference type="VEuPathDB" id="TrichDB:TVAGG3_0118670"/>
<gene>
    <name evidence="1" type="ORF">TVAG_276650</name>
</gene>
<reference evidence="1" key="1">
    <citation type="submission" date="2006-10" db="EMBL/GenBank/DDBJ databases">
        <authorList>
            <person name="Amadeo P."/>
            <person name="Zhao Q."/>
            <person name="Wortman J."/>
            <person name="Fraser-Liggett C."/>
            <person name="Carlton J."/>
        </authorList>
    </citation>
    <scope>NUCLEOTIDE SEQUENCE</scope>
    <source>
        <strain evidence="1">G3</strain>
    </source>
</reference>
<proteinExistence type="predicted"/>
<name>A2FFD4_TRIV3</name>